<protein>
    <submittedName>
        <fullName evidence="2">Uncharacterized protein</fullName>
    </submittedName>
</protein>
<sequence length="92" mass="10240">MTKEHYFNPSLKQEPSLAGPTKKRNKSIGENDVDEKDTMLKRPDEEDTFEVVDLFIDVVWGFGDFGRSNGGCEEEDEDAVAVALDDEEGKAG</sequence>
<evidence type="ECO:0000256" key="1">
    <source>
        <dbReference type="SAM" id="MobiDB-lite"/>
    </source>
</evidence>
<gene>
    <name evidence="2" type="ORF">QVD17_19376</name>
</gene>
<proteinExistence type="predicted"/>
<feature type="region of interest" description="Disordered" evidence="1">
    <location>
        <begin position="1"/>
        <end position="41"/>
    </location>
</feature>
<dbReference type="Proteomes" id="UP001229421">
    <property type="component" value="Unassembled WGS sequence"/>
</dbReference>
<reference evidence="2" key="1">
    <citation type="journal article" date="2023" name="bioRxiv">
        <title>Improved chromosome-level genome assembly for marigold (Tagetes erecta).</title>
        <authorList>
            <person name="Jiang F."/>
            <person name="Yuan L."/>
            <person name="Wang S."/>
            <person name="Wang H."/>
            <person name="Xu D."/>
            <person name="Wang A."/>
            <person name="Fan W."/>
        </authorList>
    </citation>
    <scope>NUCLEOTIDE SEQUENCE</scope>
    <source>
        <strain evidence="2">WSJ</strain>
        <tissue evidence="2">Leaf</tissue>
    </source>
</reference>
<dbReference type="EMBL" id="JAUHHV010000005">
    <property type="protein sequence ID" value="KAK1424064.1"/>
    <property type="molecule type" value="Genomic_DNA"/>
</dbReference>
<accession>A0AAD8KJC5</accession>
<evidence type="ECO:0000313" key="2">
    <source>
        <dbReference type="EMBL" id="KAK1424064.1"/>
    </source>
</evidence>
<keyword evidence="3" id="KW-1185">Reference proteome</keyword>
<evidence type="ECO:0000313" key="3">
    <source>
        <dbReference type="Proteomes" id="UP001229421"/>
    </source>
</evidence>
<dbReference type="AlphaFoldDB" id="A0AAD8KJC5"/>
<organism evidence="2 3">
    <name type="scientific">Tagetes erecta</name>
    <name type="common">African marigold</name>
    <dbReference type="NCBI Taxonomy" id="13708"/>
    <lineage>
        <taxon>Eukaryota</taxon>
        <taxon>Viridiplantae</taxon>
        <taxon>Streptophyta</taxon>
        <taxon>Embryophyta</taxon>
        <taxon>Tracheophyta</taxon>
        <taxon>Spermatophyta</taxon>
        <taxon>Magnoliopsida</taxon>
        <taxon>eudicotyledons</taxon>
        <taxon>Gunneridae</taxon>
        <taxon>Pentapetalae</taxon>
        <taxon>asterids</taxon>
        <taxon>campanulids</taxon>
        <taxon>Asterales</taxon>
        <taxon>Asteraceae</taxon>
        <taxon>Asteroideae</taxon>
        <taxon>Heliantheae alliance</taxon>
        <taxon>Tageteae</taxon>
        <taxon>Tagetes</taxon>
    </lineage>
</organism>
<comment type="caution">
    <text evidence="2">The sequence shown here is derived from an EMBL/GenBank/DDBJ whole genome shotgun (WGS) entry which is preliminary data.</text>
</comment>
<name>A0AAD8KJC5_TARER</name>